<organism evidence="4 5">
    <name type="scientific">Ceratopteris richardii</name>
    <name type="common">Triangle waterfern</name>
    <dbReference type="NCBI Taxonomy" id="49495"/>
    <lineage>
        <taxon>Eukaryota</taxon>
        <taxon>Viridiplantae</taxon>
        <taxon>Streptophyta</taxon>
        <taxon>Embryophyta</taxon>
        <taxon>Tracheophyta</taxon>
        <taxon>Polypodiopsida</taxon>
        <taxon>Polypodiidae</taxon>
        <taxon>Polypodiales</taxon>
        <taxon>Pteridineae</taxon>
        <taxon>Pteridaceae</taxon>
        <taxon>Parkerioideae</taxon>
        <taxon>Ceratopteris</taxon>
    </lineage>
</organism>
<protein>
    <recommendedName>
        <fullName evidence="3">Plastid lipid-associated protein/fibrillin conserved domain-containing protein</fullName>
    </recommendedName>
</protein>
<dbReference type="OrthoDB" id="498392at2759"/>
<keyword evidence="2" id="KW-0934">Plastid</keyword>
<evidence type="ECO:0000256" key="1">
    <source>
        <dbReference type="ARBA" id="ARBA00004474"/>
    </source>
</evidence>
<dbReference type="InterPro" id="IPR039633">
    <property type="entry name" value="PAP"/>
</dbReference>
<comment type="subcellular location">
    <subcellularLocation>
        <location evidence="1">Plastid</location>
    </subcellularLocation>
</comment>
<dbReference type="AlphaFoldDB" id="A0A8T2SWK8"/>
<dbReference type="Proteomes" id="UP000825935">
    <property type="component" value="Chromosome 17"/>
</dbReference>
<gene>
    <name evidence="4" type="ORF">KP509_17G059600</name>
</gene>
<dbReference type="GO" id="GO:0009536">
    <property type="term" value="C:plastid"/>
    <property type="evidence" value="ECO:0007669"/>
    <property type="project" value="UniProtKB-SubCell"/>
</dbReference>
<dbReference type="EMBL" id="CM035422">
    <property type="protein sequence ID" value="KAH7373499.1"/>
    <property type="molecule type" value="Genomic_DNA"/>
</dbReference>
<feature type="domain" description="Plastid lipid-associated protein/fibrillin conserved" evidence="3">
    <location>
        <begin position="94"/>
        <end position="309"/>
    </location>
</feature>
<accession>A0A8T2SWK8</accession>
<evidence type="ECO:0000313" key="4">
    <source>
        <dbReference type="EMBL" id="KAH7373499.1"/>
    </source>
</evidence>
<dbReference type="Pfam" id="PF04755">
    <property type="entry name" value="PAP_fibrillin"/>
    <property type="match status" value="1"/>
</dbReference>
<evidence type="ECO:0000313" key="5">
    <source>
        <dbReference type="Proteomes" id="UP000825935"/>
    </source>
</evidence>
<proteinExistence type="predicted"/>
<keyword evidence="5" id="KW-1185">Reference proteome</keyword>
<evidence type="ECO:0000259" key="3">
    <source>
        <dbReference type="Pfam" id="PF04755"/>
    </source>
</evidence>
<sequence length="320" mass="34636">MDTLASSSLRYASPCSPQRSSVLPLTRSTTGFVASRWPDSKLSLSVCPSLRSRVLAVRSDDEWGPEVSENFVRASAVGVAAIHDETAPGNSVTDLKRALVDCLVGTDRGLKASSELRAEIVELITQLEAKNPTPAPMQALPLLQGKWILVYTSFSDLFPFLAAGSFPLVRVGEISQYVDSDALTVENSVTFTGPLASTSVRTSASFEIKSPKRVQIKFEEGVIGTPQITDLIEIPENVQLVGQNVDLKPVQGLLKSLQDAASSVARSLSEQPPLKFPIRIERAQSWLLTTYLDSDLRISRGDAGSIFVFLKEGCELLADN</sequence>
<comment type="caution">
    <text evidence="4">The sequence shown here is derived from an EMBL/GenBank/DDBJ whole genome shotgun (WGS) entry which is preliminary data.</text>
</comment>
<dbReference type="OMA" id="HDFKIRA"/>
<evidence type="ECO:0000256" key="2">
    <source>
        <dbReference type="ARBA" id="ARBA00022640"/>
    </source>
</evidence>
<name>A0A8T2SWK8_CERRI</name>
<dbReference type="InterPro" id="IPR006843">
    <property type="entry name" value="PAP/fibrillin_dom"/>
</dbReference>
<dbReference type="PANTHER" id="PTHR31906">
    <property type="entry name" value="PLASTID-LIPID-ASSOCIATED PROTEIN 4, CHLOROPLASTIC-RELATED"/>
    <property type="match status" value="1"/>
</dbReference>
<reference evidence="4" key="1">
    <citation type="submission" date="2021-08" db="EMBL/GenBank/DDBJ databases">
        <title>WGS assembly of Ceratopteris richardii.</title>
        <authorList>
            <person name="Marchant D.B."/>
            <person name="Chen G."/>
            <person name="Jenkins J."/>
            <person name="Shu S."/>
            <person name="Leebens-Mack J."/>
            <person name="Grimwood J."/>
            <person name="Schmutz J."/>
            <person name="Soltis P."/>
            <person name="Soltis D."/>
            <person name="Chen Z.-H."/>
        </authorList>
    </citation>
    <scope>NUCLEOTIDE SEQUENCE</scope>
    <source>
        <strain evidence="4">Whitten #5841</strain>
        <tissue evidence="4">Leaf</tissue>
    </source>
</reference>